<keyword evidence="2" id="KW-1185">Reference proteome</keyword>
<dbReference type="PANTHER" id="PTHR11439">
    <property type="entry name" value="GAG-POL-RELATED RETROTRANSPOSON"/>
    <property type="match status" value="1"/>
</dbReference>
<dbReference type="CDD" id="cd09272">
    <property type="entry name" value="RNase_HI_RT_Ty1"/>
    <property type="match status" value="1"/>
</dbReference>
<dbReference type="PANTHER" id="PTHR11439:SF524">
    <property type="entry name" value="RNA-DIRECTED DNA POLYMERASE, PROTEIN KINASE RLK-PELLE-DLSV FAMILY"/>
    <property type="match status" value="1"/>
</dbReference>
<dbReference type="AlphaFoldDB" id="A0AA38TYG3"/>
<evidence type="ECO:0000313" key="2">
    <source>
        <dbReference type="Proteomes" id="UP001172457"/>
    </source>
</evidence>
<name>A0AA38TYG3_9ASTR</name>
<gene>
    <name evidence="1" type="ORF">OSB04_013672</name>
</gene>
<proteinExistence type="predicted"/>
<dbReference type="Proteomes" id="UP001172457">
    <property type="component" value="Chromosome 3"/>
</dbReference>
<organism evidence="1 2">
    <name type="scientific">Centaurea solstitialis</name>
    <name type="common">yellow star-thistle</name>
    <dbReference type="NCBI Taxonomy" id="347529"/>
    <lineage>
        <taxon>Eukaryota</taxon>
        <taxon>Viridiplantae</taxon>
        <taxon>Streptophyta</taxon>
        <taxon>Embryophyta</taxon>
        <taxon>Tracheophyta</taxon>
        <taxon>Spermatophyta</taxon>
        <taxon>Magnoliopsida</taxon>
        <taxon>eudicotyledons</taxon>
        <taxon>Gunneridae</taxon>
        <taxon>Pentapetalae</taxon>
        <taxon>asterids</taxon>
        <taxon>campanulids</taxon>
        <taxon>Asterales</taxon>
        <taxon>Asteraceae</taxon>
        <taxon>Carduoideae</taxon>
        <taxon>Cardueae</taxon>
        <taxon>Centaureinae</taxon>
        <taxon>Centaurea</taxon>
    </lineage>
</organism>
<accession>A0AA38TYG3</accession>
<evidence type="ECO:0000313" key="1">
    <source>
        <dbReference type="EMBL" id="KAJ9559058.1"/>
    </source>
</evidence>
<reference evidence="1" key="1">
    <citation type="submission" date="2023-03" db="EMBL/GenBank/DDBJ databases">
        <title>Chromosome-scale reference genome and RAD-based genetic map of yellow starthistle (Centaurea solstitialis) reveal putative structural variation and QTLs associated with invader traits.</title>
        <authorList>
            <person name="Reatini B."/>
            <person name="Cang F.A."/>
            <person name="Jiang Q."/>
            <person name="Mckibben M.T.W."/>
            <person name="Barker M.S."/>
            <person name="Rieseberg L.H."/>
            <person name="Dlugosch K.M."/>
        </authorList>
    </citation>
    <scope>NUCLEOTIDE SEQUENCE</scope>
    <source>
        <strain evidence="1">CAN-66</strain>
        <tissue evidence="1">Leaf</tissue>
    </source>
</reference>
<protein>
    <submittedName>
        <fullName evidence="1">Uncharacterized protein</fullName>
    </submittedName>
</protein>
<sequence length="156" mass="17721">MTATTYNVTNATPASCTNVVTFGNPIVPHNTMSPQSNVDIGSTLSSSKYSRLHQSHFMVLQKPTMAHSSVESEYMSLAHTSAETTWLSYLLWKLSARVSFPIMLHFDNLSTVYMALNLVVHARKKHIELDYHFVREKVARGSHKVCFFYVRSRLTH</sequence>
<dbReference type="EMBL" id="JARYMX010000003">
    <property type="protein sequence ID" value="KAJ9559058.1"/>
    <property type="molecule type" value="Genomic_DNA"/>
</dbReference>
<comment type="caution">
    <text evidence="1">The sequence shown here is derived from an EMBL/GenBank/DDBJ whole genome shotgun (WGS) entry which is preliminary data.</text>
</comment>